<dbReference type="Gene3D" id="2.10.260.10">
    <property type="match status" value="1"/>
</dbReference>
<sequence length="84" mass="9816">MELVRIRSKGQVTLPLFVREKLQVEEGDYLVCEIEDDRLVLYKMPVYKRASFEDGIWRLIGSAVDREGKNDVSEEKHKYLGEKA</sequence>
<evidence type="ECO:0000256" key="1">
    <source>
        <dbReference type="PROSITE-ProRule" id="PRU01076"/>
    </source>
</evidence>
<dbReference type="NCBIfam" id="TIGR01439">
    <property type="entry name" value="lp_hng_hel_AbrB"/>
    <property type="match status" value="1"/>
</dbReference>
<organism evidence="3">
    <name type="scientific">Ammonifex degensii</name>
    <dbReference type="NCBI Taxonomy" id="42838"/>
    <lineage>
        <taxon>Bacteria</taxon>
        <taxon>Bacillati</taxon>
        <taxon>Bacillota</taxon>
        <taxon>Clostridia</taxon>
        <taxon>Thermoanaerobacterales</taxon>
        <taxon>Thermoanaerobacteraceae</taxon>
        <taxon>Ammonifex</taxon>
    </lineage>
</organism>
<dbReference type="Pfam" id="PF04014">
    <property type="entry name" value="MazE_antitoxin"/>
    <property type="match status" value="1"/>
</dbReference>
<comment type="caution">
    <text evidence="3">The sequence shown here is derived from an EMBL/GenBank/DDBJ whole genome shotgun (WGS) entry which is preliminary data.</text>
</comment>
<dbReference type="InterPro" id="IPR007159">
    <property type="entry name" value="SpoVT-AbrB_dom"/>
</dbReference>
<dbReference type="AlphaFoldDB" id="A0A7C2E1Q9"/>
<feature type="domain" description="SpoVT-AbrB" evidence="2">
    <location>
        <begin position="1"/>
        <end position="46"/>
    </location>
</feature>
<keyword evidence="1 3" id="KW-0238">DNA-binding</keyword>
<dbReference type="EMBL" id="DSMU01000036">
    <property type="protein sequence ID" value="HEL65166.1"/>
    <property type="molecule type" value="Genomic_DNA"/>
</dbReference>
<accession>A0A7C2E1Q9</accession>
<proteinExistence type="predicted"/>
<protein>
    <submittedName>
        <fullName evidence="3">AbrB/MazE/SpoVT family DNA-binding domain-containing protein</fullName>
    </submittedName>
</protein>
<evidence type="ECO:0000259" key="2">
    <source>
        <dbReference type="PROSITE" id="PS51740"/>
    </source>
</evidence>
<dbReference type="PROSITE" id="PS51740">
    <property type="entry name" value="SPOVT_ABRB"/>
    <property type="match status" value="1"/>
</dbReference>
<gene>
    <name evidence="3" type="ORF">ENQ34_00580</name>
</gene>
<evidence type="ECO:0000313" key="3">
    <source>
        <dbReference type="EMBL" id="HEL65166.1"/>
    </source>
</evidence>
<dbReference type="SUPFAM" id="SSF89447">
    <property type="entry name" value="AbrB/MazE/MraZ-like"/>
    <property type="match status" value="1"/>
</dbReference>
<reference evidence="3" key="1">
    <citation type="journal article" date="2020" name="mSystems">
        <title>Genome- and Community-Level Interaction Insights into Carbon Utilization and Element Cycling Functions of Hydrothermarchaeota in Hydrothermal Sediment.</title>
        <authorList>
            <person name="Zhou Z."/>
            <person name="Liu Y."/>
            <person name="Xu W."/>
            <person name="Pan J."/>
            <person name="Luo Z.H."/>
            <person name="Li M."/>
        </authorList>
    </citation>
    <scope>NUCLEOTIDE SEQUENCE [LARGE SCALE GENOMIC DNA]</scope>
    <source>
        <strain evidence="3">SpSt-300</strain>
    </source>
</reference>
<dbReference type="GO" id="GO:0003677">
    <property type="term" value="F:DNA binding"/>
    <property type="evidence" value="ECO:0007669"/>
    <property type="project" value="UniProtKB-UniRule"/>
</dbReference>
<name>A0A7C2E1Q9_9THEO</name>
<dbReference type="SMART" id="SM00966">
    <property type="entry name" value="SpoVT_AbrB"/>
    <property type="match status" value="1"/>
</dbReference>
<dbReference type="InterPro" id="IPR037914">
    <property type="entry name" value="SpoVT-AbrB_sf"/>
</dbReference>